<evidence type="ECO:0000313" key="3">
    <source>
        <dbReference type="Proteomes" id="UP000673691"/>
    </source>
</evidence>
<proteinExistence type="predicted"/>
<evidence type="ECO:0000256" key="1">
    <source>
        <dbReference type="SAM" id="MobiDB-lite"/>
    </source>
</evidence>
<sequence>MQSRTTLRCTCLPSQNRRARAGAPLSARPLSILLNPEKAPAAGFLRRGNSVDDPVMWGLLPWRAIFSPYRHMRWSLVAHNICFVNKYWSAMQAAGGVFPSWAMPPYRSRGRHPPAGDVQGRRTAQPGTMGAHISRGAGQPGFADAAQIQVGRRPAYYGKRGPADRHSYMAKRTQHCSRRAAPGSNNVCVHLTGLEEVM</sequence>
<comment type="caution">
    <text evidence="2">The sequence shown here is derived from an EMBL/GenBank/DDBJ whole genome shotgun (WGS) entry which is preliminary data.</text>
</comment>
<reference evidence="2 3" key="1">
    <citation type="journal article" name="Sci. Rep.">
        <title>Genome-scale phylogenetic analyses confirm Olpidium as the closest living zoosporic fungus to the non-flagellated, terrestrial fungi.</title>
        <authorList>
            <person name="Chang Y."/>
            <person name="Rochon D."/>
            <person name="Sekimoto S."/>
            <person name="Wang Y."/>
            <person name="Chovatia M."/>
            <person name="Sandor L."/>
            <person name="Salamov A."/>
            <person name="Grigoriev I.V."/>
            <person name="Stajich J.E."/>
            <person name="Spatafora J.W."/>
        </authorList>
    </citation>
    <scope>NUCLEOTIDE SEQUENCE [LARGE SCALE GENOMIC DNA]</scope>
    <source>
        <strain evidence="2">S191</strain>
    </source>
</reference>
<organism evidence="2 3">
    <name type="scientific">Olpidium bornovanus</name>
    <dbReference type="NCBI Taxonomy" id="278681"/>
    <lineage>
        <taxon>Eukaryota</taxon>
        <taxon>Fungi</taxon>
        <taxon>Fungi incertae sedis</taxon>
        <taxon>Olpidiomycota</taxon>
        <taxon>Olpidiomycotina</taxon>
        <taxon>Olpidiomycetes</taxon>
        <taxon>Olpidiales</taxon>
        <taxon>Olpidiaceae</taxon>
        <taxon>Olpidium</taxon>
    </lineage>
</organism>
<dbReference type="AlphaFoldDB" id="A0A8H7ZN19"/>
<name>A0A8H7ZN19_9FUNG</name>
<feature type="region of interest" description="Disordered" evidence="1">
    <location>
        <begin position="111"/>
        <end position="139"/>
    </location>
</feature>
<gene>
    <name evidence="2" type="ORF">BJ554DRAFT_4202</name>
</gene>
<protein>
    <submittedName>
        <fullName evidence="2">Uncharacterized protein</fullName>
    </submittedName>
</protein>
<keyword evidence="3" id="KW-1185">Reference proteome</keyword>
<dbReference type="EMBL" id="JAEFCI010012207">
    <property type="protein sequence ID" value="KAG5456139.1"/>
    <property type="molecule type" value="Genomic_DNA"/>
</dbReference>
<dbReference type="Proteomes" id="UP000673691">
    <property type="component" value="Unassembled WGS sequence"/>
</dbReference>
<dbReference type="OrthoDB" id="193467at2759"/>
<feature type="non-terminal residue" evidence="2">
    <location>
        <position position="198"/>
    </location>
</feature>
<evidence type="ECO:0000313" key="2">
    <source>
        <dbReference type="EMBL" id="KAG5456139.1"/>
    </source>
</evidence>
<accession>A0A8H7ZN19</accession>